<keyword evidence="3" id="KW-0560">Oxidoreductase</keyword>
<sequence>MNMNSKLNRRDAIKATAALTAGLYLGTQTKSNFALSANEKINIACIGVGGRGFANVNGCSSENLVAFCDVDENRASQAYEKFPSVRRFTDFRKMFDEIENEIDAVVVSTPDHTHFHPSMWALLRDKHLYCEKPLAHNVWETRTITETARERNLATQLGAQRHAKLNMRRVVEEIQAGAIGVVLEVYSWIDSSRGMPDPITSTKQAPDTLDWNLWLGPTTTERGYTDQLCPYKWRFWWDYGTGETGNFGCHILDIPFWALDLKYPTQVEASGPEVDSERTPKSMTTKFQFPANEKRPALTLHWSQGKPEFAEKKKYDVKGLNTIFVGTKGVLACGFDERKLFPADQFENYEKPEKTIPDSPGFYHEWFNAIRGGEPASCNFDYSGPLSETVMLGNVAYRSGGFAWDAKSLKTIGNDQAQKLIREPFRKGWEI</sequence>
<keyword evidence="4" id="KW-1185">Reference proteome</keyword>
<evidence type="ECO:0000259" key="2">
    <source>
        <dbReference type="Pfam" id="PF19051"/>
    </source>
</evidence>
<dbReference type="Gene3D" id="3.40.50.720">
    <property type="entry name" value="NAD(P)-binding Rossmann-like Domain"/>
    <property type="match status" value="1"/>
</dbReference>
<dbReference type="InterPro" id="IPR043906">
    <property type="entry name" value="Gfo/Idh/MocA_OxRdtase_bact_C"/>
</dbReference>
<dbReference type="EMBL" id="SJPG01000001">
    <property type="protein sequence ID" value="TWT62777.1"/>
    <property type="molecule type" value="Genomic_DNA"/>
</dbReference>
<dbReference type="InterPro" id="IPR050463">
    <property type="entry name" value="Gfo/Idh/MocA_oxidrdct_glycsds"/>
</dbReference>
<comment type="caution">
    <text evidence="3">The sequence shown here is derived from an EMBL/GenBank/DDBJ whole genome shotgun (WGS) entry which is preliminary data.</text>
</comment>
<dbReference type="InterPro" id="IPR000683">
    <property type="entry name" value="Gfo/Idh/MocA-like_OxRdtase_N"/>
</dbReference>
<evidence type="ECO:0000313" key="3">
    <source>
        <dbReference type="EMBL" id="TWT62777.1"/>
    </source>
</evidence>
<dbReference type="EC" id="1.1.1.18" evidence="3"/>
<organism evidence="3 4">
    <name type="scientific">Rubinisphaera italica</name>
    <dbReference type="NCBI Taxonomy" id="2527969"/>
    <lineage>
        <taxon>Bacteria</taxon>
        <taxon>Pseudomonadati</taxon>
        <taxon>Planctomycetota</taxon>
        <taxon>Planctomycetia</taxon>
        <taxon>Planctomycetales</taxon>
        <taxon>Planctomycetaceae</taxon>
        <taxon>Rubinisphaera</taxon>
    </lineage>
</organism>
<reference evidence="3 4" key="1">
    <citation type="submission" date="2019-02" db="EMBL/GenBank/DDBJ databases">
        <title>Deep-cultivation of Planctomycetes and their phenomic and genomic characterization uncovers novel biology.</title>
        <authorList>
            <person name="Wiegand S."/>
            <person name="Jogler M."/>
            <person name="Boedeker C."/>
            <person name="Pinto D."/>
            <person name="Vollmers J."/>
            <person name="Rivas-Marin E."/>
            <person name="Kohn T."/>
            <person name="Peeters S.H."/>
            <person name="Heuer A."/>
            <person name="Rast P."/>
            <person name="Oberbeckmann S."/>
            <person name="Bunk B."/>
            <person name="Jeske O."/>
            <person name="Meyerdierks A."/>
            <person name="Storesund J.E."/>
            <person name="Kallscheuer N."/>
            <person name="Luecker S."/>
            <person name="Lage O.M."/>
            <person name="Pohl T."/>
            <person name="Merkel B.J."/>
            <person name="Hornburger P."/>
            <person name="Mueller R.-W."/>
            <person name="Bruemmer F."/>
            <person name="Labrenz M."/>
            <person name="Spormann A.M."/>
            <person name="Op Den Camp H."/>
            <person name="Overmann J."/>
            <person name="Amann R."/>
            <person name="Jetten M.S.M."/>
            <person name="Mascher T."/>
            <person name="Medema M.H."/>
            <person name="Devos D.P."/>
            <person name="Kaster A.-K."/>
            <person name="Ovreas L."/>
            <person name="Rohde M."/>
            <person name="Galperin M.Y."/>
            <person name="Jogler C."/>
        </authorList>
    </citation>
    <scope>NUCLEOTIDE SEQUENCE [LARGE SCALE GENOMIC DNA]</scope>
    <source>
        <strain evidence="3 4">Pan54</strain>
    </source>
</reference>
<dbReference type="SUPFAM" id="SSF55347">
    <property type="entry name" value="Glyceraldehyde-3-phosphate dehydrogenase-like, C-terminal domain"/>
    <property type="match status" value="1"/>
</dbReference>
<dbReference type="Gene3D" id="3.30.360.10">
    <property type="entry name" value="Dihydrodipicolinate Reductase, domain 2"/>
    <property type="match status" value="1"/>
</dbReference>
<evidence type="ECO:0000313" key="4">
    <source>
        <dbReference type="Proteomes" id="UP000316095"/>
    </source>
</evidence>
<dbReference type="InterPro" id="IPR036291">
    <property type="entry name" value="NAD(P)-bd_dom_sf"/>
</dbReference>
<dbReference type="AlphaFoldDB" id="A0A5C5XI48"/>
<dbReference type="InterPro" id="IPR006311">
    <property type="entry name" value="TAT_signal"/>
</dbReference>
<dbReference type="GO" id="GO:0000166">
    <property type="term" value="F:nucleotide binding"/>
    <property type="evidence" value="ECO:0007669"/>
    <property type="project" value="InterPro"/>
</dbReference>
<feature type="domain" description="Gfo/Idh/MocA-like oxidoreductase bacterial type C-terminal" evidence="2">
    <location>
        <begin position="202"/>
        <end position="276"/>
    </location>
</feature>
<dbReference type="Pfam" id="PF19051">
    <property type="entry name" value="GFO_IDH_MocA_C2"/>
    <property type="match status" value="1"/>
</dbReference>
<dbReference type="PANTHER" id="PTHR43818:SF10">
    <property type="entry name" value="NADH-DEPENDENT DEHYDROGENASE-RELATED"/>
    <property type="match status" value="1"/>
</dbReference>
<dbReference type="PANTHER" id="PTHR43818">
    <property type="entry name" value="BCDNA.GH03377"/>
    <property type="match status" value="1"/>
</dbReference>
<protein>
    <submittedName>
        <fullName evidence="3">Inositol 2-dehydrogenase</fullName>
        <ecNumber evidence="3">1.1.1.18</ecNumber>
    </submittedName>
</protein>
<evidence type="ECO:0000259" key="1">
    <source>
        <dbReference type="Pfam" id="PF01408"/>
    </source>
</evidence>
<feature type="domain" description="Gfo/Idh/MocA-like oxidoreductase N-terminal" evidence="1">
    <location>
        <begin position="41"/>
        <end position="156"/>
    </location>
</feature>
<dbReference type="GO" id="GO:0050112">
    <property type="term" value="F:inositol 2-dehydrogenase (NAD+) activity"/>
    <property type="evidence" value="ECO:0007669"/>
    <property type="project" value="UniProtKB-EC"/>
</dbReference>
<dbReference type="Pfam" id="PF01408">
    <property type="entry name" value="GFO_IDH_MocA"/>
    <property type="match status" value="1"/>
</dbReference>
<dbReference type="PROSITE" id="PS51318">
    <property type="entry name" value="TAT"/>
    <property type="match status" value="1"/>
</dbReference>
<accession>A0A5C5XI48</accession>
<dbReference type="SUPFAM" id="SSF51735">
    <property type="entry name" value="NAD(P)-binding Rossmann-fold domains"/>
    <property type="match status" value="1"/>
</dbReference>
<gene>
    <name evidence="3" type="primary">iolG_12</name>
    <name evidence="3" type="ORF">Pan54_35220</name>
</gene>
<dbReference type="Proteomes" id="UP000316095">
    <property type="component" value="Unassembled WGS sequence"/>
</dbReference>
<proteinExistence type="predicted"/>
<name>A0A5C5XI48_9PLAN</name>